<reference evidence="2 3" key="1">
    <citation type="journal article" date="2015" name="BMC Genomics">
        <title>Gene expression during zombie ant biting behavior reflects the complexity underlying fungal parasitic behavioral manipulation.</title>
        <authorList>
            <person name="de Bekker C."/>
            <person name="Ohm R.A."/>
            <person name="Loreto R.G."/>
            <person name="Sebastian A."/>
            <person name="Albert I."/>
            <person name="Merrow M."/>
            <person name="Brachmann A."/>
            <person name="Hughes D.P."/>
        </authorList>
    </citation>
    <scope>NUCLEOTIDE SEQUENCE [LARGE SCALE GENOMIC DNA]</scope>
    <source>
        <strain evidence="2 3">SC16a</strain>
    </source>
</reference>
<reference evidence="2 3" key="2">
    <citation type="journal article" date="2017" name="Sci. Rep.">
        <title>Ant-infecting Ophiocordyceps genomes reveal a high diversity of potential behavioral manipulation genes and a possible major role for enterotoxins.</title>
        <authorList>
            <person name="de Bekker C."/>
            <person name="Ohm R.A."/>
            <person name="Evans H.C."/>
            <person name="Brachmann A."/>
            <person name="Hughes D.P."/>
        </authorList>
    </citation>
    <scope>NUCLEOTIDE SEQUENCE [LARGE SCALE GENOMIC DNA]</scope>
    <source>
        <strain evidence="2 3">SC16a</strain>
    </source>
</reference>
<feature type="compositionally biased region" description="Acidic residues" evidence="1">
    <location>
        <begin position="74"/>
        <end position="83"/>
    </location>
</feature>
<proteinExistence type="predicted"/>
<comment type="caution">
    <text evidence="2">The sequence shown here is derived from an EMBL/GenBank/DDBJ whole genome shotgun (WGS) entry which is preliminary data.</text>
</comment>
<dbReference type="EMBL" id="LAZP02000005">
    <property type="protein sequence ID" value="PFH63257.1"/>
    <property type="molecule type" value="Genomic_DNA"/>
</dbReference>
<dbReference type="STRING" id="268505.A0A2A9PTV6"/>
<name>A0A2A9PTV6_OPHUN</name>
<dbReference type="OrthoDB" id="10057496at2759"/>
<gene>
    <name evidence="2" type="ORF">XA68_15891</name>
</gene>
<accession>A0A2A9PTV6</accession>
<keyword evidence="3" id="KW-1185">Reference proteome</keyword>
<dbReference type="AlphaFoldDB" id="A0A2A9PTV6"/>
<organism evidence="2 3">
    <name type="scientific">Ophiocordyceps unilateralis</name>
    <name type="common">Zombie-ant fungus</name>
    <name type="synonym">Torrubia unilateralis</name>
    <dbReference type="NCBI Taxonomy" id="268505"/>
    <lineage>
        <taxon>Eukaryota</taxon>
        <taxon>Fungi</taxon>
        <taxon>Dikarya</taxon>
        <taxon>Ascomycota</taxon>
        <taxon>Pezizomycotina</taxon>
        <taxon>Sordariomycetes</taxon>
        <taxon>Hypocreomycetidae</taxon>
        <taxon>Hypocreales</taxon>
        <taxon>Ophiocordycipitaceae</taxon>
        <taxon>Ophiocordyceps</taxon>
    </lineage>
</organism>
<dbReference type="Proteomes" id="UP000037136">
    <property type="component" value="Unassembled WGS sequence"/>
</dbReference>
<sequence>MPDLPQPQLSTIDVAADFLPYPATKLVVTQYLESNQDPPFWAWIAVGAFLDREDRIIWSTELFVAILDAEFESDDDTEEEFDEGWSISDSSSEEEQEDAYTPTVEQWEAGQTASVHQVSPHAHQDYLSPGLELGSRYYLHPPSFWDPTHQAFLKTSRRTAIAFTWRIVAVSSAMSGGWNPMTGRDSTGTRPPLAPYGAPVASQGQAYIPHFGGPGCGYGAAPPYSPWTNSAYGFNPTGSYGAPAGGFYPYPAQGPAGGFHTQQTFSYQPNGAGNVLPRQPQPWPTIDPTMPAAQMTNSSGGVGCEPGYNYFFHAEHTKAHILQSNTPPWRLPATAQLAFKAIHIPCNTTFAELLKGFGCTNPISKKNKVVEMVSSGGGKWYKGLEVSGADKSMLGKTIGEVGWDGTRTGNNGQKPVVCLWFCKE</sequence>
<evidence type="ECO:0000256" key="1">
    <source>
        <dbReference type="SAM" id="MobiDB-lite"/>
    </source>
</evidence>
<evidence type="ECO:0000313" key="3">
    <source>
        <dbReference type="Proteomes" id="UP000037136"/>
    </source>
</evidence>
<evidence type="ECO:0000313" key="2">
    <source>
        <dbReference type="EMBL" id="PFH63257.1"/>
    </source>
</evidence>
<feature type="region of interest" description="Disordered" evidence="1">
    <location>
        <begin position="74"/>
        <end position="102"/>
    </location>
</feature>
<protein>
    <submittedName>
        <fullName evidence="2">Uncharacterized protein</fullName>
    </submittedName>
</protein>